<organism evidence="1">
    <name type="scientific">Brachypodium distachyon</name>
    <name type="common">Purple false brome</name>
    <name type="synonym">Trachynia distachya</name>
    <dbReference type="NCBI Taxonomy" id="15368"/>
    <lineage>
        <taxon>Eukaryota</taxon>
        <taxon>Viridiplantae</taxon>
        <taxon>Streptophyta</taxon>
        <taxon>Embryophyta</taxon>
        <taxon>Tracheophyta</taxon>
        <taxon>Spermatophyta</taxon>
        <taxon>Magnoliopsida</taxon>
        <taxon>Liliopsida</taxon>
        <taxon>Poales</taxon>
        <taxon>Poaceae</taxon>
        <taxon>BOP clade</taxon>
        <taxon>Pooideae</taxon>
        <taxon>Stipodae</taxon>
        <taxon>Brachypodieae</taxon>
        <taxon>Brachypodium</taxon>
    </lineage>
</organism>
<dbReference type="Proteomes" id="UP000008810">
    <property type="component" value="Chromosome 5"/>
</dbReference>
<dbReference type="GO" id="GO:0043531">
    <property type="term" value="F:ADP binding"/>
    <property type="evidence" value="ECO:0007669"/>
    <property type="project" value="InterPro"/>
</dbReference>
<gene>
    <name evidence="2" type="primary">LOC104585254</name>
    <name evidence="1" type="ORF">BRADI_5g01480v3</name>
</gene>
<keyword evidence="3" id="KW-1185">Reference proteome</keyword>
<evidence type="ECO:0000313" key="1">
    <source>
        <dbReference type="EMBL" id="KQJ81573.2"/>
    </source>
</evidence>
<dbReference type="OMA" id="WYFFKKL"/>
<dbReference type="eggNOG" id="KOG4658">
    <property type="taxonomic scope" value="Eukaryota"/>
</dbReference>
<evidence type="ECO:0008006" key="4">
    <source>
        <dbReference type="Google" id="ProtNLM"/>
    </source>
</evidence>
<dbReference type="RefSeq" id="XP_014751474.1">
    <property type="nucleotide sequence ID" value="XM_014895988.2"/>
</dbReference>
<sequence>MDIVVSAIIGDLISRSAAFVINKYFQQQPGIDKILQRLQRVVMRMDTVVKEAEGRHITSKGMLRQLKILRQGMYRGHYVLDASRFQDFGEDEDEVSYSSTALSRFSQSKRLRLSRNDGGSSNREAALFFVANNSIPEELQHMVDTLEDTMTGMNEFLFFLESYPRIIRQPYGTYLLLDNCMFGRQTEQEQVLNFLLCPSVTPDLAVLPIVGPLGAGKSTLVEYVCRDESVRERFSMILFLPEGCLKNEGVINLTGNNTKIRHQNCTSQNRLLIIVEIAQDINEGTWRRLKSSATSMAPCGGSKIIITSRSERIVNLGTTEALRLNHVRPEPYWHFFKSLAFGSTNPDEQPNMAAMAMEIALEQKQCFMGAHIVAGLLRDNFNARFWRRILECVRANKQTHLLLFRKHPNLRLLEEGPLYNWRLEGSCRYFLVCNYQSDSGDEVPEISARDIILGSGGTLPRGEFEALAWRSRIPPYYNYTIRCIIQAPQPTVGRKKRVPQEECHLI</sequence>
<dbReference type="EnsemblPlants" id="KQJ81573">
    <property type="protein sequence ID" value="KQJ81573"/>
    <property type="gene ID" value="BRADI_5g01480v3"/>
</dbReference>
<reference evidence="1" key="2">
    <citation type="submission" date="2017-06" db="EMBL/GenBank/DDBJ databases">
        <title>WGS assembly of Brachypodium distachyon.</title>
        <authorList>
            <consortium name="The International Brachypodium Initiative"/>
            <person name="Lucas S."/>
            <person name="Harmon-Smith M."/>
            <person name="Lail K."/>
            <person name="Tice H."/>
            <person name="Grimwood J."/>
            <person name="Bruce D."/>
            <person name="Barry K."/>
            <person name="Shu S."/>
            <person name="Lindquist E."/>
            <person name="Wang M."/>
            <person name="Pitluck S."/>
            <person name="Vogel J.P."/>
            <person name="Garvin D.F."/>
            <person name="Mockler T.C."/>
            <person name="Schmutz J."/>
            <person name="Rokhsar D."/>
            <person name="Bevan M.W."/>
        </authorList>
    </citation>
    <scope>NUCLEOTIDE SEQUENCE</scope>
    <source>
        <strain evidence="1">Bd21</strain>
    </source>
</reference>
<accession>I1IVQ8</accession>
<dbReference type="AlphaFoldDB" id="I1IVQ8"/>
<dbReference type="Gramene" id="KQJ81573">
    <property type="protein sequence ID" value="KQJ81573"/>
    <property type="gene ID" value="BRADI_5g01480v3"/>
</dbReference>
<dbReference type="GeneID" id="104585254"/>
<dbReference type="OrthoDB" id="649712at2759"/>
<evidence type="ECO:0000313" key="3">
    <source>
        <dbReference type="Proteomes" id="UP000008810"/>
    </source>
</evidence>
<name>I1IVQ8_BRADI</name>
<evidence type="ECO:0000313" key="2">
    <source>
        <dbReference type="EnsemblPlants" id="KQJ81573"/>
    </source>
</evidence>
<dbReference type="InterPro" id="IPR027417">
    <property type="entry name" value="P-loop_NTPase"/>
</dbReference>
<proteinExistence type="predicted"/>
<dbReference type="PANTHER" id="PTHR33377">
    <property type="entry name" value="OS10G0134700 PROTEIN-RELATED"/>
    <property type="match status" value="1"/>
</dbReference>
<reference evidence="2" key="3">
    <citation type="submission" date="2018-08" db="UniProtKB">
        <authorList>
            <consortium name="EnsemblPlants"/>
        </authorList>
    </citation>
    <scope>IDENTIFICATION</scope>
    <source>
        <strain evidence="2">cv. Bd21</strain>
    </source>
</reference>
<accession>A0A0Q3KNV0</accession>
<dbReference type="KEGG" id="bdi:104585254"/>
<protein>
    <recommendedName>
        <fullName evidence="4">Rx N-terminal domain-containing protein</fullName>
    </recommendedName>
</protein>
<dbReference type="PANTHER" id="PTHR33377:SF83">
    <property type="entry name" value="NB-ARC DOMAIN-CONTAINING PROTEIN"/>
    <property type="match status" value="1"/>
</dbReference>
<dbReference type="ExpressionAtlas" id="I1IVQ8">
    <property type="expression patterns" value="baseline"/>
</dbReference>
<dbReference type="HOGENOM" id="CLU_001090_4_0_1"/>
<dbReference type="SUPFAM" id="SSF52540">
    <property type="entry name" value="P-loop containing nucleoside triphosphate hydrolases"/>
    <property type="match status" value="1"/>
</dbReference>
<dbReference type="EMBL" id="CM000884">
    <property type="protein sequence ID" value="KQJ81573.2"/>
    <property type="molecule type" value="Genomic_DNA"/>
</dbReference>
<reference evidence="1 2" key="1">
    <citation type="journal article" date="2010" name="Nature">
        <title>Genome sequencing and analysis of the model grass Brachypodium distachyon.</title>
        <authorList>
            <consortium name="International Brachypodium Initiative"/>
        </authorList>
    </citation>
    <scope>NUCLEOTIDE SEQUENCE [LARGE SCALE GENOMIC DNA]</scope>
    <source>
        <strain evidence="1">Bd21</strain>
        <strain evidence="2">cv. Bd21</strain>
    </source>
</reference>
<dbReference type="Gene3D" id="3.40.50.300">
    <property type="entry name" value="P-loop containing nucleotide triphosphate hydrolases"/>
    <property type="match status" value="1"/>
</dbReference>